<feature type="compositionally biased region" description="Pro residues" evidence="4">
    <location>
        <begin position="509"/>
        <end position="520"/>
    </location>
</feature>
<evidence type="ECO:0000256" key="2">
    <source>
        <dbReference type="ARBA" id="ARBA00023134"/>
    </source>
</evidence>
<dbReference type="PROSITE" id="PS51388">
    <property type="entry name" value="GED"/>
    <property type="match status" value="1"/>
</dbReference>
<feature type="region of interest" description="Disordered" evidence="4">
    <location>
        <begin position="503"/>
        <end position="607"/>
    </location>
</feature>
<name>A0A6A4I0U0_9AGAR</name>
<accession>A0A6A4I0U0</accession>
<evidence type="ECO:0000256" key="4">
    <source>
        <dbReference type="SAM" id="MobiDB-lite"/>
    </source>
</evidence>
<dbReference type="EMBL" id="ML769409">
    <property type="protein sequence ID" value="KAE9405382.1"/>
    <property type="molecule type" value="Genomic_DNA"/>
</dbReference>
<dbReference type="FunFam" id="3.40.50.300:FF:000383">
    <property type="entry name" value="Dynamin-like gtpase dnm1"/>
    <property type="match status" value="1"/>
</dbReference>
<reference evidence="7" key="1">
    <citation type="journal article" date="2019" name="Environ. Microbiol.">
        <title>Fungal ecological strategies reflected in gene transcription - a case study of two litter decomposers.</title>
        <authorList>
            <person name="Barbi F."/>
            <person name="Kohler A."/>
            <person name="Barry K."/>
            <person name="Baskaran P."/>
            <person name="Daum C."/>
            <person name="Fauchery L."/>
            <person name="Ihrmark K."/>
            <person name="Kuo A."/>
            <person name="LaButti K."/>
            <person name="Lipzen A."/>
            <person name="Morin E."/>
            <person name="Grigoriev I.V."/>
            <person name="Henrissat B."/>
            <person name="Lindahl B."/>
            <person name="Martin F."/>
        </authorList>
    </citation>
    <scope>NUCLEOTIDE SEQUENCE</scope>
    <source>
        <strain evidence="7">JB14</strain>
    </source>
</reference>
<feature type="domain" description="GED" evidence="5">
    <location>
        <begin position="703"/>
        <end position="792"/>
    </location>
</feature>
<feature type="domain" description="Dynamin-type G" evidence="6">
    <location>
        <begin position="22"/>
        <end position="296"/>
    </location>
</feature>
<dbReference type="PANTHER" id="PTHR11566:SF235">
    <property type="entry name" value="DYNAMIN-RELATED PROTEIN DNM1"/>
    <property type="match status" value="1"/>
</dbReference>
<dbReference type="PANTHER" id="PTHR11566">
    <property type="entry name" value="DYNAMIN"/>
    <property type="match status" value="1"/>
</dbReference>
<dbReference type="SUPFAM" id="SSF52540">
    <property type="entry name" value="P-loop containing nucleoside triphosphate hydrolases"/>
    <property type="match status" value="1"/>
</dbReference>
<dbReference type="GO" id="GO:0005525">
    <property type="term" value="F:GTP binding"/>
    <property type="evidence" value="ECO:0007669"/>
    <property type="project" value="UniProtKB-KW"/>
</dbReference>
<dbReference type="InterPro" id="IPR003130">
    <property type="entry name" value="GED"/>
</dbReference>
<dbReference type="GO" id="GO:0016020">
    <property type="term" value="C:membrane"/>
    <property type="evidence" value="ECO:0007669"/>
    <property type="project" value="TreeGrafter"/>
</dbReference>
<dbReference type="OrthoDB" id="5061070at2759"/>
<sequence>MDSDLIKLVNKLQDTFHNLGGELEMPQLVVVGSQSAGKSSVLETIVGRDFLPRGSGIVTRRPLVLQLIHSPVPEDNPPPYTEWGQFLHMDKRFTDFGEIRKEIEQETFRVAGQNKGISKLPISLRIYSPNVLDLTLVDLPGLTKIPVGDQPSDIERQIRNLVSDYISNPNSVILAVSPANVDLANSESLKLARSVDPQGRRTIGVLTKLDLMDAGTNALDILTGRVYPLKLGFIGVVNRSQQDINSEKSMPDALDSETEFFKNHPAYRNIAHKNGTKYLAQTLNKVLMNHIRDKLPDMKARLNTLMGQAQQELNSFGDAAIYGDQNQQGSLILRLMTQFARDFVSSIEGTNLDISTKELSGGARIYYIFNDIFGNALLSLSATQNLDNQDIRTAIRNSTGPRPSLFVPEVAFDLLVKPQIKLLESPSLRCVELVYEELVKICHNCTSTELQRFPRLHAQLIDVVSDLLRERLGPTSEYTQSLISIQAAYINTNHPAFITGSAMAAAHTSPPPRSQPPPRPASAEPLNGHAANPDEEEDDVSDDDASSTSMIPRNDSRSVSSTVHDRARASTSNAIKYSKRSSSQHPSHSQRPHSSIGTSASGSSPPSAREAFLNLFFGQNGPGPVSSSAVVDRAHHSSNSHSGVVPIGKDVSGADPALTAGIMSGARSMEGNNAAFDMKSLGKHIEAMPNDGSRLTMREEMEVNLIRSLITSYFGIVRQTILDLVPKAIMHFLVNNTSQQVQNRLVSTLYKPELFAEMLNEDETLVAERSRVKALLDAYKEAFKTLSNVKAS</sequence>
<dbReference type="GO" id="GO:0000266">
    <property type="term" value="P:mitochondrial fission"/>
    <property type="evidence" value="ECO:0007669"/>
    <property type="project" value="TreeGrafter"/>
</dbReference>
<dbReference type="Gene3D" id="1.20.120.1240">
    <property type="entry name" value="Dynamin, middle domain"/>
    <property type="match status" value="1"/>
</dbReference>
<dbReference type="GO" id="GO:0048312">
    <property type="term" value="P:intracellular distribution of mitochondria"/>
    <property type="evidence" value="ECO:0007669"/>
    <property type="project" value="TreeGrafter"/>
</dbReference>
<dbReference type="Gene3D" id="3.40.50.300">
    <property type="entry name" value="P-loop containing nucleotide triphosphate hydrolases"/>
    <property type="match status" value="1"/>
</dbReference>
<dbReference type="Proteomes" id="UP000799118">
    <property type="component" value="Unassembled WGS sequence"/>
</dbReference>
<feature type="compositionally biased region" description="Acidic residues" evidence="4">
    <location>
        <begin position="533"/>
        <end position="545"/>
    </location>
</feature>
<dbReference type="PROSITE" id="PS00410">
    <property type="entry name" value="G_DYNAMIN_1"/>
    <property type="match status" value="1"/>
</dbReference>
<dbReference type="InterPro" id="IPR030381">
    <property type="entry name" value="G_DYNAMIN_dom"/>
</dbReference>
<dbReference type="InterPro" id="IPR022812">
    <property type="entry name" value="Dynamin"/>
</dbReference>
<evidence type="ECO:0000313" key="7">
    <source>
        <dbReference type="EMBL" id="KAE9405382.1"/>
    </source>
</evidence>
<dbReference type="PRINTS" id="PR00195">
    <property type="entry name" value="DYNAMIN"/>
</dbReference>
<dbReference type="GO" id="GO:0005874">
    <property type="term" value="C:microtubule"/>
    <property type="evidence" value="ECO:0007669"/>
    <property type="project" value="TreeGrafter"/>
</dbReference>
<dbReference type="GO" id="GO:0005739">
    <property type="term" value="C:mitochondrion"/>
    <property type="evidence" value="ECO:0007669"/>
    <property type="project" value="TreeGrafter"/>
</dbReference>
<dbReference type="SMART" id="SM00053">
    <property type="entry name" value="DYNc"/>
    <property type="match status" value="1"/>
</dbReference>
<dbReference type="PROSITE" id="PS51718">
    <property type="entry name" value="G_DYNAMIN_2"/>
    <property type="match status" value="1"/>
</dbReference>
<dbReference type="InterPro" id="IPR045063">
    <property type="entry name" value="Dynamin_N"/>
</dbReference>
<keyword evidence="8" id="KW-1185">Reference proteome</keyword>
<feature type="region of interest" description="Disordered" evidence="4">
    <location>
        <begin position="625"/>
        <end position="648"/>
    </location>
</feature>
<dbReference type="GO" id="GO:0016559">
    <property type="term" value="P:peroxisome fission"/>
    <property type="evidence" value="ECO:0007669"/>
    <property type="project" value="TreeGrafter"/>
</dbReference>
<organism evidence="7 8">
    <name type="scientific">Gymnopus androsaceus JB14</name>
    <dbReference type="NCBI Taxonomy" id="1447944"/>
    <lineage>
        <taxon>Eukaryota</taxon>
        <taxon>Fungi</taxon>
        <taxon>Dikarya</taxon>
        <taxon>Basidiomycota</taxon>
        <taxon>Agaricomycotina</taxon>
        <taxon>Agaricomycetes</taxon>
        <taxon>Agaricomycetidae</taxon>
        <taxon>Agaricales</taxon>
        <taxon>Marasmiineae</taxon>
        <taxon>Omphalotaceae</taxon>
        <taxon>Gymnopus</taxon>
    </lineage>
</organism>
<proteinExistence type="inferred from homology"/>
<dbReference type="AlphaFoldDB" id="A0A6A4I0U0"/>
<dbReference type="InterPro" id="IPR019762">
    <property type="entry name" value="Dynamin_GTPase_CS"/>
</dbReference>
<dbReference type="InterPro" id="IPR000375">
    <property type="entry name" value="Dynamin_stalk"/>
</dbReference>
<keyword evidence="2 3" id="KW-0342">GTP-binding</keyword>
<feature type="compositionally biased region" description="Low complexity" evidence="4">
    <location>
        <begin position="580"/>
        <end position="607"/>
    </location>
</feature>
<dbReference type="CDD" id="cd08771">
    <property type="entry name" value="DLP_1"/>
    <property type="match status" value="1"/>
</dbReference>
<dbReference type="GO" id="GO:0003924">
    <property type="term" value="F:GTPase activity"/>
    <property type="evidence" value="ECO:0007669"/>
    <property type="project" value="InterPro"/>
</dbReference>
<dbReference type="Pfam" id="PF00350">
    <property type="entry name" value="Dynamin_N"/>
    <property type="match status" value="1"/>
</dbReference>
<evidence type="ECO:0008006" key="9">
    <source>
        <dbReference type="Google" id="ProtNLM"/>
    </source>
</evidence>
<dbReference type="GO" id="GO:0006897">
    <property type="term" value="P:endocytosis"/>
    <property type="evidence" value="ECO:0007669"/>
    <property type="project" value="TreeGrafter"/>
</dbReference>
<dbReference type="InterPro" id="IPR020850">
    <property type="entry name" value="GED_dom"/>
</dbReference>
<protein>
    <recommendedName>
        <fullName evidence="9">Dynamin protein dnm1</fullName>
    </recommendedName>
</protein>
<evidence type="ECO:0000259" key="6">
    <source>
        <dbReference type="PROSITE" id="PS51718"/>
    </source>
</evidence>
<dbReference type="GO" id="GO:0005777">
    <property type="term" value="C:peroxisome"/>
    <property type="evidence" value="ECO:0007669"/>
    <property type="project" value="TreeGrafter"/>
</dbReference>
<evidence type="ECO:0000259" key="5">
    <source>
        <dbReference type="PROSITE" id="PS51388"/>
    </source>
</evidence>
<evidence type="ECO:0000256" key="3">
    <source>
        <dbReference type="RuleBase" id="RU003932"/>
    </source>
</evidence>
<dbReference type="SMART" id="SM00302">
    <property type="entry name" value="GED"/>
    <property type="match status" value="1"/>
</dbReference>
<evidence type="ECO:0000256" key="1">
    <source>
        <dbReference type="ARBA" id="ARBA00022741"/>
    </source>
</evidence>
<gene>
    <name evidence="7" type="ORF">BT96DRAFT_963884</name>
</gene>
<dbReference type="Pfam" id="PF01031">
    <property type="entry name" value="Dynamin_M"/>
    <property type="match status" value="1"/>
</dbReference>
<dbReference type="GO" id="GO:0008017">
    <property type="term" value="F:microtubule binding"/>
    <property type="evidence" value="ECO:0007669"/>
    <property type="project" value="TreeGrafter"/>
</dbReference>
<evidence type="ECO:0000313" key="8">
    <source>
        <dbReference type="Proteomes" id="UP000799118"/>
    </source>
</evidence>
<keyword evidence="1 3" id="KW-0547">Nucleotide-binding</keyword>
<comment type="similarity">
    <text evidence="3">Belongs to the TRAFAC class dynamin-like GTPase superfamily. Dynamin/Fzo/YdjA family.</text>
</comment>
<dbReference type="InterPro" id="IPR001401">
    <property type="entry name" value="Dynamin_GTPase"/>
</dbReference>
<dbReference type="Pfam" id="PF02212">
    <property type="entry name" value="GED"/>
    <property type="match status" value="1"/>
</dbReference>
<dbReference type="InterPro" id="IPR027417">
    <property type="entry name" value="P-loop_NTPase"/>
</dbReference>